<proteinExistence type="predicted"/>
<dbReference type="EMBL" id="CP036298">
    <property type="protein sequence ID" value="QDV22407.1"/>
    <property type="molecule type" value="Genomic_DNA"/>
</dbReference>
<sequence length="58" mass="6238">MEIPPPLANADQRTAVSPPTPTLVSKACKLLITHALKHNCYAVFAPSRVAVKVLSQNE</sequence>
<reference evidence="1 2" key="1">
    <citation type="submission" date="2019-02" db="EMBL/GenBank/DDBJ databases">
        <title>Deep-cultivation of Planctomycetes and their phenomic and genomic characterization uncovers novel biology.</title>
        <authorList>
            <person name="Wiegand S."/>
            <person name="Jogler M."/>
            <person name="Boedeker C."/>
            <person name="Pinto D."/>
            <person name="Vollmers J."/>
            <person name="Rivas-Marin E."/>
            <person name="Kohn T."/>
            <person name="Peeters S.H."/>
            <person name="Heuer A."/>
            <person name="Rast P."/>
            <person name="Oberbeckmann S."/>
            <person name="Bunk B."/>
            <person name="Jeske O."/>
            <person name="Meyerdierks A."/>
            <person name="Storesund J.E."/>
            <person name="Kallscheuer N."/>
            <person name="Luecker S."/>
            <person name="Lage O.M."/>
            <person name="Pohl T."/>
            <person name="Merkel B.J."/>
            <person name="Hornburger P."/>
            <person name="Mueller R.-W."/>
            <person name="Bruemmer F."/>
            <person name="Labrenz M."/>
            <person name="Spormann A.M."/>
            <person name="Op den Camp H."/>
            <person name="Overmann J."/>
            <person name="Amann R."/>
            <person name="Jetten M.S.M."/>
            <person name="Mascher T."/>
            <person name="Medema M.H."/>
            <person name="Devos D.P."/>
            <person name="Kaster A.-K."/>
            <person name="Ovreas L."/>
            <person name="Rohde M."/>
            <person name="Galperin M.Y."/>
            <person name="Jogler C."/>
        </authorList>
    </citation>
    <scope>NUCLEOTIDE SEQUENCE [LARGE SCALE GENOMIC DNA]</scope>
    <source>
        <strain evidence="1 2">Q31a</strain>
    </source>
</reference>
<keyword evidence="2" id="KW-1185">Reference proteome</keyword>
<name>A0A518G1C9_9BACT</name>
<gene>
    <name evidence="1" type="ORF">Q31a_06920</name>
</gene>
<protein>
    <submittedName>
        <fullName evidence="1">Uncharacterized protein</fullName>
    </submittedName>
</protein>
<evidence type="ECO:0000313" key="2">
    <source>
        <dbReference type="Proteomes" id="UP000318017"/>
    </source>
</evidence>
<dbReference type="Proteomes" id="UP000318017">
    <property type="component" value="Chromosome"/>
</dbReference>
<organism evidence="1 2">
    <name type="scientific">Aureliella helgolandensis</name>
    <dbReference type="NCBI Taxonomy" id="2527968"/>
    <lineage>
        <taxon>Bacteria</taxon>
        <taxon>Pseudomonadati</taxon>
        <taxon>Planctomycetota</taxon>
        <taxon>Planctomycetia</taxon>
        <taxon>Pirellulales</taxon>
        <taxon>Pirellulaceae</taxon>
        <taxon>Aureliella</taxon>
    </lineage>
</organism>
<accession>A0A518G1C9</accession>
<dbReference type="KEGG" id="ahel:Q31a_06920"/>
<dbReference type="AlphaFoldDB" id="A0A518G1C9"/>
<evidence type="ECO:0000313" key="1">
    <source>
        <dbReference type="EMBL" id="QDV22407.1"/>
    </source>
</evidence>